<evidence type="ECO:0000313" key="2">
    <source>
        <dbReference type="Proteomes" id="UP000282529"/>
    </source>
</evidence>
<dbReference type="RefSeq" id="WP_124694986.1">
    <property type="nucleotide sequence ID" value="NZ_JBHUFE010000029.1"/>
</dbReference>
<evidence type="ECO:0000313" key="1">
    <source>
        <dbReference type="EMBL" id="RQW12253.1"/>
    </source>
</evidence>
<organism evidence="1 2">
    <name type="scientific">Paenibacillus rhizophilus</name>
    <dbReference type="NCBI Taxonomy" id="1850366"/>
    <lineage>
        <taxon>Bacteria</taxon>
        <taxon>Bacillati</taxon>
        <taxon>Bacillota</taxon>
        <taxon>Bacilli</taxon>
        <taxon>Bacillales</taxon>
        <taxon>Paenibacillaceae</taxon>
        <taxon>Paenibacillus</taxon>
    </lineage>
</organism>
<reference evidence="1 2" key="1">
    <citation type="submission" date="2018-11" db="EMBL/GenBank/DDBJ databases">
        <title>Genome sequence of strain 7197.</title>
        <authorList>
            <person name="Gao J."/>
            <person name="Sun J."/>
        </authorList>
    </citation>
    <scope>NUCLEOTIDE SEQUENCE [LARGE SCALE GENOMIC DNA]</scope>
    <source>
        <strain evidence="1 2">7197</strain>
    </source>
</reference>
<gene>
    <name evidence="1" type="ORF">EH198_07815</name>
</gene>
<dbReference type="OrthoDB" id="9855838at2"/>
<proteinExistence type="predicted"/>
<dbReference type="Proteomes" id="UP000282529">
    <property type="component" value="Unassembled WGS sequence"/>
</dbReference>
<dbReference type="AlphaFoldDB" id="A0A3N9P7M8"/>
<protein>
    <submittedName>
        <fullName evidence="1">Uncharacterized protein</fullName>
    </submittedName>
</protein>
<dbReference type="EMBL" id="RQPI01000003">
    <property type="protein sequence ID" value="RQW12253.1"/>
    <property type="molecule type" value="Genomic_DNA"/>
</dbReference>
<name>A0A3N9P7M8_9BACL</name>
<keyword evidence="2" id="KW-1185">Reference proteome</keyword>
<comment type="caution">
    <text evidence="1">The sequence shown here is derived from an EMBL/GenBank/DDBJ whole genome shotgun (WGS) entry which is preliminary data.</text>
</comment>
<accession>A0A3N9P7M8</accession>
<sequence>MLQVLLICFLIIAGLVMLVINSNIGETSVLKPYLNELSSLLLITGVLTLLDKIFTQKHQDKKLREIFRIHDSVESMGVKEIRSESQAFNFTELLTKESYLAVVMNDGFRWVGNNSVSLTQRFNTSTDTIIFTLDPNSNFTNVHAGKTDVTVDSLKSKINDTWALLQKLYNESDKKGSLKLYAIKNYPTTGLFLTSERAVFTLYQASSGRTNVPLFVIEKNSNNKSLYSFFKNDLNRLKDEATMIFNSTR</sequence>